<proteinExistence type="predicted"/>
<gene>
    <name evidence="1" type="ORF">GR316_08440</name>
</gene>
<dbReference type="Proteomes" id="UP000679284">
    <property type="component" value="Chromosome"/>
</dbReference>
<dbReference type="InterPro" id="IPR008972">
    <property type="entry name" value="Cupredoxin"/>
</dbReference>
<dbReference type="EMBL" id="CP047289">
    <property type="protein sequence ID" value="QUS36295.1"/>
    <property type="molecule type" value="Genomic_DNA"/>
</dbReference>
<dbReference type="AlphaFoldDB" id="A0A8J8SKT6"/>
<dbReference type="InterPro" id="IPR006311">
    <property type="entry name" value="TAT_signal"/>
</dbReference>
<dbReference type="SUPFAM" id="SSF49503">
    <property type="entry name" value="Cupredoxins"/>
    <property type="match status" value="1"/>
</dbReference>
<dbReference type="KEGG" id="fap:GR316_08440"/>
<protein>
    <submittedName>
        <fullName evidence="1">Uncharacterized protein</fullName>
    </submittedName>
</protein>
<dbReference type="Gene3D" id="2.60.40.420">
    <property type="entry name" value="Cupredoxins - blue copper proteins"/>
    <property type="match status" value="1"/>
</dbReference>
<keyword evidence="2" id="KW-1185">Reference proteome</keyword>
<accession>A0A8J8SKT6</accession>
<name>A0A8J8SKT6_9RHOB</name>
<organism evidence="1 2">
    <name type="scientific">Falsirhodobacter algicola</name>
    <dbReference type="NCBI Taxonomy" id="2692330"/>
    <lineage>
        <taxon>Bacteria</taxon>
        <taxon>Pseudomonadati</taxon>
        <taxon>Pseudomonadota</taxon>
        <taxon>Alphaproteobacteria</taxon>
        <taxon>Rhodobacterales</taxon>
        <taxon>Paracoccaceae</taxon>
        <taxon>Falsirhodobacter</taxon>
    </lineage>
</organism>
<sequence>MKKMQPTQADVQARIEASTWKPSRRRFLAGSTALSAIGLAASIFGRAASAQSGPVLLVVEGADGAFTYNGKSPGPTFVMDPGGTLDIELVNELEAVHDDCTDDMNRFHGLHTTNLHMHGLHVSPTTDASGQFDADNVFVNVTPRGQFMPCEEICGA</sequence>
<evidence type="ECO:0000313" key="1">
    <source>
        <dbReference type="EMBL" id="QUS36295.1"/>
    </source>
</evidence>
<dbReference type="PROSITE" id="PS51318">
    <property type="entry name" value="TAT"/>
    <property type="match status" value="1"/>
</dbReference>
<dbReference type="RefSeq" id="WP_211783514.1">
    <property type="nucleotide sequence ID" value="NZ_CP047289.1"/>
</dbReference>
<evidence type="ECO:0000313" key="2">
    <source>
        <dbReference type="Proteomes" id="UP000679284"/>
    </source>
</evidence>
<reference evidence="1" key="1">
    <citation type="submission" date="2020-01" db="EMBL/GenBank/DDBJ databases">
        <authorList>
            <person name="Yang Y."/>
            <person name="Kwon Y.M."/>
        </authorList>
    </citation>
    <scope>NUCLEOTIDE SEQUENCE</scope>
    <source>
        <strain evidence="1">PG104</strain>
    </source>
</reference>